<reference evidence="1 2" key="1">
    <citation type="journal article" date="2022" name="New Phytol.">
        <title>Ecological generalism drives hyperdiversity of secondary metabolite gene clusters in xylarialean endophytes.</title>
        <authorList>
            <person name="Franco M.E.E."/>
            <person name="Wisecaver J.H."/>
            <person name="Arnold A.E."/>
            <person name="Ju Y.M."/>
            <person name="Slot J.C."/>
            <person name="Ahrendt S."/>
            <person name="Moore L.P."/>
            <person name="Eastman K.E."/>
            <person name="Scott K."/>
            <person name="Konkel Z."/>
            <person name="Mondo S.J."/>
            <person name="Kuo A."/>
            <person name="Hayes R.D."/>
            <person name="Haridas S."/>
            <person name="Andreopoulos B."/>
            <person name="Riley R."/>
            <person name="LaButti K."/>
            <person name="Pangilinan J."/>
            <person name="Lipzen A."/>
            <person name="Amirebrahimi M."/>
            <person name="Yan J."/>
            <person name="Adam C."/>
            <person name="Keymanesh K."/>
            <person name="Ng V."/>
            <person name="Louie K."/>
            <person name="Northen T."/>
            <person name="Drula E."/>
            <person name="Henrissat B."/>
            <person name="Hsieh H.M."/>
            <person name="Youens-Clark K."/>
            <person name="Lutzoni F."/>
            <person name="Miadlikowska J."/>
            <person name="Eastwood D.C."/>
            <person name="Hamelin R.C."/>
            <person name="Grigoriev I.V."/>
            <person name="U'Ren J.M."/>
        </authorList>
    </citation>
    <scope>NUCLEOTIDE SEQUENCE [LARGE SCALE GENOMIC DNA]</scope>
    <source>
        <strain evidence="1 2">ER1909</strain>
    </source>
</reference>
<keyword evidence="2" id="KW-1185">Reference proteome</keyword>
<comment type="caution">
    <text evidence="1">The sequence shown here is derived from an EMBL/GenBank/DDBJ whole genome shotgun (WGS) entry which is preliminary data.</text>
</comment>
<sequence>MATIAAVVNKAVADDKSVLLFYRAQSGQLGLSLQSGTGQEDQPAGTWETGSDDYEGYIMSPSHMAATYYRGVHLVAAVTMPKLAEGEEVVDHRNISLVSPVYQTLTTTTLDFNRIAMCAKPDGDEGWLYYYDGTNPDQRNLKEFSLMTGTSTAYDQVVYSIKPSSSLAAWYNPDMKTRHVVFQGSSIMEYVVGDLQIIPIVAAYKASIPIAAVYSSVTKKAYVYYIDVNNAIQRIPKVGSTWMTPEMVTVNAPPIAEGSQLTVVNANGYNHLFYVPKDSGSSNGTKAASFSSFTHFVDEIS</sequence>
<dbReference type="Proteomes" id="UP001497680">
    <property type="component" value="Unassembled WGS sequence"/>
</dbReference>
<protein>
    <submittedName>
        <fullName evidence="1">Uncharacterized protein</fullName>
    </submittedName>
</protein>
<evidence type="ECO:0000313" key="1">
    <source>
        <dbReference type="EMBL" id="KAI6093500.1"/>
    </source>
</evidence>
<accession>A0ACC0DLX2</accession>
<name>A0ACC0DLX2_9PEZI</name>
<proteinExistence type="predicted"/>
<organism evidence="1 2">
    <name type="scientific">Hypoxylon rubiginosum</name>
    <dbReference type="NCBI Taxonomy" id="110542"/>
    <lineage>
        <taxon>Eukaryota</taxon>
        <taxon>Fungi</taxon>
        <taxon>Dikarya</taxon>
        <taxon>Ascomycota</taxon>
        <taxon>Pezizomycotina</taxon>
        <taxon>Sordariomycetes</taxon>
        <taxon>Xylariomycetidae</taxon>
        <taxon>Xylariales</taxon>
        <taxon>Hypoxylaceae</taxon>
        <taxon>Hypoxylon</taxon>
    </lineage>
</organism>
<gene>
    <name evidence="1" type="ORF">F4821DRAFT_220742</name>
</gene>
<evidence type="ECO:0000313" key="2">
    <source>
        <dbReference type="Proteomes" id="UP001497680"/>
    </source>
</evidence>
<dbReference type="EMBL" id="MU394280">
    <property type="protein sequence ID" value="KAI6093500.1"/>
    <property type="molecule type" value="Genomic_DNA"/>
</dbReference>